<dbReference type="GeneID" id="19326966"/>
<dbReference type="EMBL" id="KB933232">
    <property type="protein sequence ID" value="EON98173.1"/>
    <property type="molecule type" value="Genomic_DNA"/>
</dbReference>
<dbReference type="HOGENOM" id="CLU_1918532_0_0_1"/>
<dbReference type="AlphaFoldDB" id="R8BFV0"/>
<keyword evidence="2" id="KW-1185">Reference proteome</keyword>
<reference evidence="2" key="1">
    <citation type="journal article" date="2013" name="Genome Announc.">
        <title>Draft genome sequence of the ascomycete Phaeoacremonium aleophilum strain UCR-PA7, a causal agent of the esca disease complex in grapevines.</title>
        <authorList>
            <person name="Blanco-Ulate B."/>
            <person name="Rolshausen P."/>
            <person name="Cantu D."/>
        </authorList>
    </citation>
    <scope>NUCLEOTIDE SEQUENCE [LARGE SCALE GENOMIC DNA]</scope>
    <source>
        <strain evidence="2">UCR-PA7</strain>
    </source>
</reference>
<organism evidence="1 2">
    <name type="scientific">Phaeoacremonium minimum (strain UCR-PA7)</name>
    <name type="common">Esca disease fungus</name>
    <name type="synonym">Togninia minima</name>
    <dbReference type="NCBI Taxonomy" id="1286976"/>
    <lineage>
        <taxon>Eukaryota</taxon>
        <taxon>Fungi</taxon>
        <taxon>Dikarya</taxon>
        <taxon>Ascomycota</taxon>
        <taxon>Pezizomycotina</taxon>
        <taxon>Sordariomycetes</taxon>
        <taxon>Sordariomycetidae</taxon>
        <taxon>Togniniales</taxon>
        <taxon>Togniniaceae</taxon>
        <taxon>Phaeoacremonium</taxon>
    </lineage>
</organism>
<sequence>MHFEVHTRANNATRHNYRLYDREDNIYKELKNWANKQPGLSGQFAANAVKHPVDFYIPGTTEKAATIQELDFPATLLATKVDVNGNTVDIWSPQNKADLQQQLTDFNAKATTIEHNDVITGNEPDQLPCDQT</sequence>
<evidence type="ECO:0000313" key="1">
    <source>
        <dbReference type="EMBL" id="EON98173.1"/>
    </source>
</evidence>
<evidence type="ECO:0000313" key="2">
    <source>
        <dbReference type="Proteomes" id="UP000014074"/>
    </source>
</evidence>
<proteinExistence type="predicted"/>
<accession>R8BFV0</accession>
<gene>
    <name evidence="1" type="ORF">UCRPA7_6322</name>
</gene>
<dbReference type="KEGG" id="tmn:UCRPA7_6322"/>
<dbReference type="RefSeq" id="XP_007917051.1">
    <property type="nucleotide sequence ID" value="XM_007918860.1"/>
</dbReference>
<name>R8BFV0_PHAM7</name>
<dbReference type="Proteomes" id="UP000014074">
    <property type="component" value="Unassembled WGS sequence"/>
</dbReference>
<protein>
    <submittedName>
        <fullName evidence="1">Uncharacterized protein</fullName>
    </submittedName>
</protein>